<dbReference type="VEuPathDB" id="VectorBase:CQUJHB010745"/>
<dbReference type="OMA" id="ERCCIND"/>
<dbReference type="GO" id="GO:0005739">
    <property type="term" value="C:mitochondrion"/>
    <property type="evidence" value="ECO:0007669"/>
    <property type="project" value="TreeGrafter"/>
</dbReference>
<dbReference type="STRING" id="7176.B0XFW7"/>
<dbReference type="FunFam" id="3.30.1330.30:FF:000050">
    <property type="entry name" value="Putative selenocysteine insertion sequence-binding protein 2"/>
    <property type="match status" value="1"/>
</dbReference>
<dbReference type="Gene3D" id="3.30.1330.30">
    <property type="match status" value="1"/>
</dbReference>
<evidence type="ECO:0000313" key="3">
    <source>
        <dbReference type="EMBL" id="EDS27086.1"/>
    </source>
</evidence>
<dbReference type="InParanoid" id="B0XFW7"/>
<dbReference type="InterPro" id="IPR029064">
    <property type="entry name" value="Ribosomal_eL30-like_sf"/>
</dbReference>
<feature type="region of interest" description="Disordered" evidence="1">
    <location>
        <begin position="208"/>
        <end position="255"/>
    </location>
</feature>
<dbReference type="PANTHER" id="PTHR13284:SF4">
    <property type="entry name" value="C2H2-TYPE DOMAIN-CONTAINING PROTEIN"/>
    <property type="match status" value="1"/>
</dbReference>
<sequence length="459" mass="50601">MPNFEVGPKSDSNRAGKLAPEDELSAKWTLQVAESMNQPQYSSEAGGGLAALGGVGGNGPPQLPLSDLEKSSARKVRKEAEKQRKQAKKYEEQLKKIRGPKSQKIQIIDESFLEKYNHAQTLPPGPSLKTKKRSKKTPSEMVQLNLSDCLRDRLSLAEKGELGPGGELKTVLKPVVPIAITQPIVFHKGKQREVPKEKRLTKLKKDILNNRKAKQDEGTAPVASEVAGTESSSPQSVAEEVAQPSQFTNGPKLGESPFLKAIERCCSTDGGDVVPPSVGSEEYQNGFPALNDTVAKVPDKEKGVQHSRAFRTYCDHLITDELRSHAETLVTKLFQFQTNAYGKNPIKAVSNKRYCVGFNEILKYLETRKLKLVLIAPDLEPNDSIDQLVERVKTICRQTRVPIVFGVKRRKLGFHLLKKVPVSCVGVLSYSGADDTVKRLLELAEQERVNLRAQLASGH</sequence>
<dbReference type="SUPFAM" id="SSF55315">
    <property type="entry name" value="L30e-like"/>
    <property type="match status" value="1"/>
</dbReference>
<name>B0XFW7_CULQU</name>
<feature type="region of interest" description="Disordered" evidence="1">
    <location>
        <begin position="35"/>
        <end position="91"/>
    </location>
</feature>
<feature type="region of interest" description="Disordered" evidence="1">
    <location>
        <begin position="1"/>
        <end position="22"/>
    </location>
</feature>
<evidence type="ECO:0000313" key="5">
    <source>
        <dbReference type="Proteomes" id="UP000002320"/>
    </source>
</evidence>
<evidence type="ECO:0000313" key="4">
    <source>
        <dbReference type="EnsemblMetazoa" id="CPIJ018210-PA"/>
    </source>
</evidence>
<evidence type="ECO:0000259" key="2">
    <source>
        <dbReference type="Pfam" id="PF01248"/>
    </source>
</evidence>
<organism>
    <name type="scientific">Culex quinquefasciatus</name>
    <name type="common">Southern house mosquito</name>
    <name type="synonym">Culex pungens</name>
    <dbReference type="NCBI Taxonomy" id="7176"/>
    <lineage>
        <taxon>Eukaryota</taxon>
        <taxon>Metazoa</taxon>
        <taxon>Ecdysozoa</taxon>
        <taxon>Arthropoda</taxon>
        <taxon>Hexapoda</taxon>
        <taxon>Insecta</taxon>
        <taxon>Pterygota</taxon>
        <taxon>Neoptera</taxon>
        <taxon>Endopterygota</taxon>
        <taxon>Diptera</taxon>
        <taxon>Nematocera</taxon>
        <taxon>Culicoidea</taxon>
        <taxon>Culicidae</taxon>
        <taxon>Culicinae</taxon>
        <taxon>Culicini</taxon>
        <taxon>Culex</taxon>
        <taxon>Culex</taxon>
    </lineage>
</organism>
<protein>
    <recommendedName>
        <fullName evidence="2">Ribosomal protein eL8/eL30/eS12/Gadd45 domain-containing protein</fullName>
    </recommendedName>
</protein>
<dbReference type="Proteomes" id="UP000002320">
    <property type="component" value="Unassembled WGS sequence"/>
</dbReference>
<reference evidence="3" key="1">
    <citation type="submission" date="2007-03" db="EMBL/GenBank/DDBJ databases">
        <title>Annotation of Culex pipiens quinquefasciatus.</title>
        <authorList>
            <consortium name="The Broad Institute Genome Sequencing Platform"/>
            <person name="Atkinson P.W."/>
            <person name="Hemingway J."/>
            <person name="Christensen B.M."/>
            <person name="Higgs S."/>
            <person name="Kodira C."/>
            <person name="Hannick L."/>
            <person name="Megy K."/>
            <person name="O'Leary S."/>
            <person name="Pearson M."/>
            <person name="Haas B.J."/>
            <person name="Mauceli E."/>
            <person name="Wortman J.R."/>
            <person name="Lee N.H."/>
            <person name="Guigo R."/>
            <person name="Stanke M."/>
            <person name="Alvarado L."/>
            <person name="Amedeo P."/>
            <person name="Antoine C.H."/>
            <person name="Arensburger P."/>
            <person name="Bidwell S.L."/>
            <person name="Crawford M."/>
            <person name="Camaro F."/>
            <person name="Devon K."/>
            <person name="Engels R."/>
            <person name="Hammond M."/>
            <person name="Howarth C."/>
            <person name="Koehrsen M."/>
            <person name="Lawson D."/>
            <person name="Montgomery P."/>
            <person name="Nene V."/>
            <person name="Nusbaum C."/>
            <person name="Puiu D."/>
            <person name="Romero-Severson J."/>
            <person name="Severson D.W."/>
            <person name="Shumway M."/>
            <person name="Sisk P."/>
            <person name="Stolte C."/>
            <person name="Zeng Q."/>
            <person name="Eisenstadt E."/>
            <person name="Fraser-Liggett C."/>
            <person name="Strausberg R."/>
            <person name="Galagan J."/>
            <person name="Birren B."/>
            <person name="Collins F.H."/>
        </authorList>
    </citation>
    <scope>NUCLEOTIDE SEQUENCE [LARGE SCALE GENOMIC DNA]</scope>
    <source>
        <strain evidence="3">JHB</strain>
    </source>
</reference>
<dbReference type="eggNOG" id="ENOG502QUP4">
    <property type="taxonomic scope" value="Eukaryota"/>
</dbReference>
<feature type="compositionally biased region" description="Basic and acidic residues" evidence="1">
    <location>
        <begin position="67"/>
        <end position="91"/>
    </location>
</feature>
<accession>B0XFW7</accession>
<keyword evidence="5" id="KW-1185">Reference proteome</keyword>
<gene>
    <name evidence="4" type="primary">6052241</name>
    <name evidence="3" type="ORF">CpipJ_CPIJ018210</name>
</gene>
<dbReference type="EnsemblMetazoa" id="CPIJ018210-RA">
    <property type="protein sequence ID" value="CPIJ018210-PA"/>
    <property type="gene ID" value="CPIJ018210"/>
</dbReference>
<dbReference type="GO" id="GO:1990904">
    <property type="term" value="C:ribonucleoprotein complex"/>
    <property type="evidence" value="ECO:0007669"/>
    <property type="project" value="TreeGrafter"/>
</dbReference>
<dbReference type="InterPro" id="IPR004038">
    <property type="entry name" value="Ribosomal_eL8/eL30/eS12/Gad45"/>
</dbReference>
<dbReference type="PANTHER" id="PTHR13284">
    <property type="entry name" value="GH01354P"/>
    <property type="match status" value="1"/>
</dbReference>
<dbReference type="GO" id="GO:0035368">
    <property type="term" value="F:selenocysteine insertion sequence binding"/>
    <property type="evidence" value="ECO:0007669"/>
    <property type="project" value="InterPro"/>
</dbReference>
<dbReference type="InterPro" id="IPR040051">
    <property type="entry name" value="SECISBP2"/>
</dbReference>
<proteinExistence type="predicted"/>
<feature type="compositionally biased region" description="Basic and acidic residues" evidence="1">
    <location>
        <begin position="208"/>
        <end position="217"/>
    </location>
</feature>
<feature type="compositionally biased region" description="Gly residues" evidence="1">
    <location>
        <begin position="45"/>
        <end position="59"/>
    </location>
</feature>
<feature type="domain" description="Ribosomal protein eL8/eL30/eS12/Gadd45" evidence="2">
    <location>
        <begin position="347"/>
        <end position="435"/>
    </location>
</feature>
<dbReference type="HOGENOM" id="CLU_621463_0_0_1"/>
<reference evidence="4" key="2">
    <citation type="submission" date="2021-02" db="UniProtKB">
        <authorList>
            <consortium name="EnsemblMetazoa"/>
        </authorList>
    </citation>
    <scope>IDENTIFICATION</scope>
    <source>
        <strain evidence="4">JHB</strain>
    </source>
</reference>
<feature type="region of interest" description="Disordered" evidence="1">
    <location>
        <begin position="118"/>
        <end position="140"/>
    </location>
</feature>
<dbReference type="OrthoDB" id="263617at2759"/>
<dbReference type="VEuPathDB" id="VectorBase:CPIJ018210"/>
<dbReference type="KEGG" id="cqu:CpipJ_CPIJ018210"/>
<dbReference type="GO" id="GO:0003730">
    <property type="term" value="F:mRNA 3'-UTR binding"/>
    <property type="evidence" value="ECO:0007669"/>
    <property type="project" value="TreeGrafter"/>
</dbReference>
<evidence type="ECO:0000256" key="1">
    <source>
        <dbReference type="SAM" id="MobiDB-lite"/>
    </source>
</evidence>
<dbReference type="GO" id="GO:0043021">
    <property type="term" value="F:ribonucleoprotein complex binding"/>
    <property type="evidence" value="ECO:0007669"/>
    <property type="project" value="TreeGrafter"/>
</dbReference>
<dbReference type="AlphaFoldDB" id="B0XFW7"/>
<dbReference type="EMBL" id="DS232967">
    <property type="protein sequence ID" value="EDS27086.1"/>
    <property type="molecule type" value="Genomic_DNA"/>
</dbReference>
<dbReference type="Pfam" id="PF01248">
    <property type="entry name" value="Ribosomal_L7Ae"/>
    <property type="match status" value="1"/>
</dbReference>